<sequence>MPEFTTPDAPEQSVQSSKTTSKVIVLRPLDLTKRGKVVLRPPTYQDAMILVHKHFNIQTGCSVALLTNELDVCQSAWHQLTEDVWPIIFEDLTQIVFEESAPGRHPQGEPSEQPKMTINVVHVRPNNPELVAEWTLLVKATTPLQKLFDGIAGKLGMSEDKLHFFYKGETIECHTDTPVDFGMEDGDKIQ</sequence>
<name>A0A5C3QWY1_9AGAR</name>
<feature type="non-terminal residue" evidence="2">
    <location>
        <position position="190"/>
    </location>
</feature>
<evidence type="ECO:0000313" key="2">
    <source>
        <dbReference type="EMBL" id="TFL05290.1"/>
    </source>
</evidence>
<evidence type="ECO:0000259" key="1">
    <source>
        <dbReference type="PROSITE" id="PS50053"/>
    </source>
</evidence>
<feature type="domain" description="Ubiquitin-like" evidence="1">
    <location>
        <begin position="116"/>
        <end position="190"/>
    </location>
</feature>
<dbReference type="OrthoDB" id="1043111at2759"/>
<dbReference type="EMBL" id="ML178817">
    <property type="protein sequence ID" value="TFL05290.1"/>
    <property type="molecule type" value="Genomic_DNA"/>
</dbReference>
<dbReference type="Gene3D" id="3.10.20.90">
    <property type="entry name" value="Phosphatidylinositol 3-kinase Catalytic Subunit, Chain A, domain 1"/>
    <property type="match status" value="1"/>
</dbReference>
<dbReference type="InterPro" id="IPR029071">
    <property type="entry name" value="Ubiquitin-like_domsf"/>
</dbReference>
<gene>
    <name evidence="2" type="ORF">BDV98DRAFT_653876</name>
</gene>
<dbReference type="Proteomes" id="UP000305067">
    <property type="component" value="Unassembled WGS sequence"/>
</dbReference>
<dbReference type="CDD" id="cd01763">
    <property type="entry name" value="Ubl_SUMO_like"/>
    <property type="match status" value="1"/>
</dbReference>
<dbReference type="AlphaFoldDB" id="A0A5C3QWY1"/>
<protein>
    <recommendedName>
        <fullName evidence="1">Ubiquitin-like domain-containing protein</fullName>
    </recommendedName>
</protein>
<keyword evidence="3" id="KW-1185">Reference proteome</keyword>
<dbReference type="InterPro" id="IPR000626">
    <property type="entry name" value="Ubiquitin-like_dom"/>
</dbReference>
<dbReference type="PROSITE" id="PS50053">
    <property type="entry name" value="UBIQUITIN_2"/>
    <property type="match status" value="1"/>
</dbReference>
<accession>A0A5C3QWY1</accession>
<reference evidence="2 3" key="1">
    <citation type="journal article" date="2019" name="Nat. Ecol. Evol.">
        <title>Megaphylogeny resolves global patterns of mushroom evolution.</title>
        <authorList>
            <person name="Varga T."/>
            <person name="Krizsan K."/>
            <person name="Foldi C."/>
            <person name="Dima B."/>
            <person name="Sanchez-Garcia M."/>
            <person name="Sanchez-Ramirez S."/>
            <person name="Szollosi G.J."/>
            <person name="Szarkandi J.G."/>
            <person name="Papp V."/>
            <person name="Albert L."/>
            <person name="Andreopoulos W."/>
            <person name="Angelini C."/>
            <person name="Antonin V."/>
            <person name="Barry K.W."/>
            <person name="Bougher N.L."/>
            <person name="Buchanan P."/>
            <person name="Buyck B."/>
            <person name="Bense V."/>
            <person name="Catcheside P."/>
            <person name="Chovatia M."/>
            <person name="Cooper J."/>
            <person name="Damon W."/>
            <person name="Desjardin D."/>
            <person name="Finy P."/>
            <person name="Geml J."/>
            <person name="Haridas S."/>
            <person name="Hughes K."/>
            <person name="Justo A."/>
            <person name="Karasinski D."/>
            <person name="Kautmanova I."/>
            <person name="Kiss B."/>
            <person name="Kocsube S."/>
            <person name="Kotiranta H."/>
            <person name="LaButti K.M."/>
            <person name="Lechner B.E."/>
            <person name="Liimatainen K."/>
            <person name="Lipzen A."/>
            <person name="Lukacs Z."/>
            <person name="Mihaltcheva S."/>
            <person name="Morgado L.N."/>
            <person name="Niskanen T."/>
            <person name="Noordeloos M.E."/>
            <person name="Ohm R.A."/>
            <person name="Ortiz-Santana B."/>
            <person name="Ovrebo C."/>
            <person name="Racz N."/>
            <person name="Riley R."/>
            <person name="Savchenko A."/>
            <person name="Shiryaev A."/>
            <person name="Soop K."/>
            <person name="Spirin V."/>
            <person name="Szebenyi C."/>
            <person name="Tomsovsky M."/>
            <person name="Tulloss R.E."/>
            <person name="Uehling J."/>
            <person name="Grigoriev I.V."/>
            <person name="Vagvolgyi C."/>
            <person name="Papp T."/>
            <person name="Martin F.M."/>
            <person name="Miettinen O."/>
            <person name="Hibbett D.S."/>
            <person name="Nagy L.G."/>
        </authorList>
    </citation>
    <scope>NUCLEOTIDE SEQUENCE [LARGE SCALE GENOMIC DNA]</scope>
    <source>
        <strain evidence="2 3">CBS 309.79</strain>
    </source>
</reference>
<proteinExistence type="predicted"/>
<organism evidence="2 3">
    <name type="scientific">Pterulicium gracile</name>
    <dbReference type="NCBI Taxonomy" id="1884261"/>
    <lineage>
        <taxon>Eukaryota</taxon>
        <taxon>Fungi</taxon>
        <taxon>Dikarya</taxon>
        <taxon>Basidiomycota</taxon>
        <taxon>Agaricomycotina</taxon>
        <taxon>Agaricomycetes</taxon>
        <taxon>Agaricomycetidae</taxon>
        <taxon>Agaricales</taxon>
        <taxon>Pleurotineae</taxon>
        <taxon>Pterulaceae</taxon>
        <taxon>Pterulicium</taxon>
    </lineage>
</organism>
<evidence type="ECO:0000313" key="3">
    <source>
        <dbReference type="Proteomes" id="UP000305067"/>
    </source>
</evidence>
<dbReference type="SUPFAM" id="SSF54236">
    <property type="entry name" value="Ubiquitin-like"/>
    <property type="match status" value="1"/>
</dbReference>
<dbReference type="InterPro" id="IPR022617">
    <property type="entry name" value="Rad60/SUMO-like_dom"/>
</dbReference>
<dbReference type="Pfam" id="PF11976">
    <property type="entry name" value="Rad60-SLD"/>
    <property type="match status" value="1"/>
</dbReference>